<evidence type="ECO:0000256" key="7">
    <source>
        <dbReference type="SAM" id="SignalP"/>
    </source>
</evidence>
<reference evidence="9 10" key="1">
    <citation type="submission" date="2021-01" db="EMBL/GenBank/DDBJ databases">
        <title>Whole genome shotgun sequence of Plantactinospora mayteni NBRC 109088.</title>
        <authorList>
            <person name="Komaki H."/>
            <person name="Tamura T."/>
        </authorList>
    </citation>
    <scope>NUCLEOTIDE SEQUENCE [LARGE SCALE GENOMIC DNA]</scope>
    <source>
        <strain evidence="9 10">NBRC 109088</strain>
    </source>
</reference>
<proteinExistence type="predicted"/>
<evidence type="ECO:0000259" key="8">
    <source>
        <dbReference type="PROSITE" id="PS51352"/>
    </source>
</evidence>
<dbReference type="Proteomes" id="UP000621500">
    <property type="component" value="Unassembled WGS sequence"/>
</dbReference>
<evidence type="ECO:0000256" key="2">
    <source>
        <dbReference type="ARBA" id="ARBA00022748"/>
    </source>
</evidence>
<sequence length="247" mass="24809">MKRLALGGPLLALVLLGTACTGPDAEQQADPAPGGENATTAAFADCAALTTPLAAPTSTPPGSTTSTPAGSTASTPAGSTGTPTKTPAGSTGTPTSVPAGSAPGSGRSLPALSLPCFVGTGEVAVGELRGPAVLNLWASWCAPCRKELPAFQRLAERAGDRLRVVGVNSGDARSAAQSIGEDYGLEFPSLYDRDKKLLTGLGGRAVLPVTLFVDAEGRIRHRDETGALDDAELATLTQRHLGVAVPS</sequence>
<dbReference type="SUPFAM" id="SSF52833">
    <property type="entry name" value="Thioredoxin-like"/>
    <property type="match status" value="1"/>
</dbReference>
<accession>A0ABQ4EN61</accession>
<name>A0ABQ4EN61_9ACTN</name>
<keyword evidence="3" id="KW-0735">Signal-anchor</keyword>
<feature type="signal peptide" evidence="7">
    <location>
        <begin position="1"/>
        <end position="21"/>
    </location>
</feature>
<evidence type="ECO:0000256" key="1">
    <source>
        <dbReference type="ARBA" id="ARBA00004196"/>
    </source>
</evidence>
<keyword evidence="2" id="KW-0201">Cytochrome c-type biogenesis</keyword>
<keyword evidence="5" id="KW-0676">Redox-active center</keyword>
<dbReference type="InterPro" id="IPR050553">
    <property type="entry name" value="Thioredoxin_ResA/DsbE_sf"/>
</dbReference>
<feature type="domain" description="Thioredoxin" evidence="8">
    <location>
        <begin position="103"/>
        <end position="242"/>
    </location>
</feature>
<organism evidence="9 10">
    <name type="scientific">Plantactinospora mayteni</name>
    <dbReference type="NCBI Taxonomy" id="566021"/>
    <lineage>
        <taxon>Bacteria</taxon>
        <taxon>Bacillati</taxon>
        <taxon>Actinomycetota</taxon>
        <taxon>Actinomycetes</taxon>
        <taxon>Micromonosporales</taxon>
        <taxon>Micromonosporaceae</taxon>
        <taxon>Plantactinospora</taxon>
    </lineage>
</organism>
<evidence type="ECO:0000256" key="6">
    <source>
        <dbReference type="SAM" id="MobiDB-lite"/>
    </source>
</evidence>
<evidence type="ECO:0000313" key="10">
    <source>
        <dbReference type="Proteomes" id="UP000621500"/>
    </source>
</evidence>
<dbReference type="InterPro" id="IPR000866">
    <property type="entry name" value="AhpC/TSA"/>
</dbReference>
<dbReference type="InterPro" id="IPR036249">
    <property type="entry name" value="Thioredoxin-like_sf"/>
</dbReference>
<evidence type="ECO:0000256" key="5">
    <source>
        <dbReference type="ARBA" id="ARBA00023284"/>
    </source>
</evidence>
<comment type="subcellular location">
    <subcellularLocation>
        <location evidence="1">Cell envelope</location>
    </subcellularLocation>
</comment>
<dbReference type="PANTHER" id="PTHR42852:SF6">
    <property type="entry name" value="THIOL:DISULFIDE INTERCHANGE PROTEIN DSBE"/>
    <property type="match status" value="1"/>
</dbReference>
<keyword evidence="4" id="KW-1015">Disulfide bond</keyword>
<dbReference type="PROSITE" id="PS51352">
    <property type="entry name" value="THIOREDOXIN_2"/>
    <property type="match status" value="1"/>
</dbReference>
<keyword evidence="7" id="KW-0732">Signal</keyword>
<comment type="caution">
    <text evidence="9">The sequence shown here is derived from an EMBL/GenBank/DDBJ whole genome shotgun (WGS) entry which is preliminary data.</text>
</comment>
<gene>
    <name evidence="9" type="ORF">Pma05_26890</name>
</gene>
<dbReference type="Gene3D" id="3.40.30.10">
    <property type="entry name" value="Glutaredoxin"/>
    <property type="match status" value="1"/>
</dbReference>
<keyword evidence="3" id="KW-0812">Transmembrane</keyword>
<protein>
    <recommendedName>
        <fullName evidence="8">Thioredoxin domain-containing protein</fullName>
    </recommendedName>
</protein>
<feature type="chain" id="PRO_5047439089" description="Thioredoxin domain-containing protein" evidence="7">
    <location>
        <begin position="22"/>
        <end position="247"/>
    </location>
</feature>
<dbReference type="InterPro" id="IPR013766">
    <property type="entry name" value="Thioredoxin_domain"/>
</dbReference>
<dbReference type="PROSITE" id="PS51257">
    <property type="entry name" value="PROKAR_LIPOPROTEIN"/>
    <property type="match status" value="1"/>
</dbReference>
<evidence type="ECO:0000256" key="4">
    <source>
        <dbReference type="ARBA" id="ARBA00023157"/>
    </source>
</evidence>
<feature type="compositionally biased region" description="Low complexity" evidence="6">
    <location>
        <begin position="52"/>
        <end position="96"/>
    </location>
</feature>
<dbReference type="PANTHER" id="PTHR42852">
    <property type="entry name" value="THIOL:DISULFIDE INTERCHANGE PROTEIN DSBE"/>
    <property type="match status" value="1"/>
</dbReference>
<evidence type="ECO:0000256" key="3">
    <source>
        <dbReference type="ARBA" id="ARBA00022968"/>
    </source>
</evidence>
<dbReference type="Pfam" id="PF00578">
    <property type="entry name" value="AhpC-TSA"/>
    <property type="match status" value="1"/>
</dbReference>
<feature type="region of interest" description="Disordered" evidence="6">
    <location>
        <begin position="52"/>
        <end position="105"/>
    </location>
</feature>
<dbReference type="EMBL" id="BONX01000017">
    <property type="protein sequence ID" value="GIG96116.1"/>
    <property type="molecule type" value="Genomic_DNA"/>
</dbReference>
<dbReference type="RefSeq" id="WP_239312307.1">
    <property type="nucleotide sequence ID" value="NZ_BAAAZQ010000004.1"/>
</dbReference>
<evidence type="ECO:0000313" key="9">
    <source>
        <dbReference type="EMBL" id="GIG96116.1"/>
    </source>
</evidence>
<dbReference type="InterPro" id="IPR017937">
    <property type="entry name" value="Thioredoxin_CS"/>
</dbReference>
<dbReference type="PROSITE" id="PS00194">
    <property type="entry name" value="THIOREDOXIN_1"/>
    <property type="match status" value="1"/>
</dbReference>
<dbReference type="CDD" id="cd02966">
    <property type="entry name" value="TlpA_like_family"/>
    <property type="match status" value="1"/>
</dbReference>
<keyword evidence="10" id="KW-1185">Reference proteome</keyword>